<dbReference type="AlphaFoldDB" id="A0A562NBK6"/>
<dbReference type="RefSeq" id="WP_145721020.1">
    <property type="nucleotide sequence ID" value="NZ_BSPF01000004.1"/>
</dbReference>
<evidence type="ECO:0000259" key="3">
    <source>
        <dbReference type="PROSITE" id="PS50977"/>
    </source>
</evidence>
<gene>
    <name evidence="4" type="ORF">IQ26_05065</name>
</gene>
<evidence type="ECO:0000313" key="5">
    <source>
        <dbReference type="Proteomes" id="UP000317122"/>
    </source>
</evidence>
<dbReference type="GO" id="GO:0000976">
    <property type="term" value="F:transcription cis-regulatory region binding"/>
    <property type="evidence" value="ECO:0007669"/>
    <property type="project" value="TreeGrafter"/>
</dbReference>
<protein>
    <submittedName>
        <fullName evidence="4">TetR family transcriptional regulator</fullName>
    </submittedName>
</protein>
<dbReference type="InterPro" id="IPR001647">
    <property type="entry name" value="HTH_TetR"/>
</dbReference>
<sequence length="210" mass="22718">MRTTKQAARRARIEETAYSVLKEAGYKSTSLLAVAQRASASNETLYKWYGNKQGLFRELVEANAREARLLLEDSLHRSGDPLGTLAALGPILLALVTGEKAVILNRAAASDVSDTGTLGQAIAQFGRETIAPLVCDLLTAARREGVIACNDPAEATEIYFGLLIGDLQIRRVIGVLDELSAKAIDRRAQRAFELFLALHAPSHNDEGDSQ</sequence>
<dbReference type="Pfam" id="PF00440">
    <property type="entry name" value="TetR_N"/>
    <property type="match status" value="1"/>
</dbReference>
<dbReference type="EMBL" id="VLKT01000036">
    <property type="protein sequence ID" value="TWI29483.1"/>
    <property type="molecule type" value="Genomic_DNA"/>
</dbReference>
<organism evidence="4 5">
    <name type="scientific">Mesorhizobium tianshanense</name>
    <dbReference type="NCBI Taxonomy" id="39844"/>
    <lineage>
        <taxon>Bacteria</taxon>
        <taxon>Pseudomonadati</taxon>
        <taxon>Pseudomonadota</taxon>
        <taxon>Alphaproteobacteria</taxon>
        <taxon>Hyphomicrobiales</taxon>
        <taxon>Phyllobacteriaceae</taxon>
        <taxon>Mesorhizobium</taxon>
    </lineage>
</organism>
<dbReference type="PROSITE" id="PS50977">
    <property type="entry name" value="HTH_TETR_2"/>
    <property type="match status" value="1"/>
</dbReference>
<keyword evidence="1 2" id="KW-0238">DNA-binding</keyword>
<dbReference type="Proteomes" id="UP000317122">
    <property type="component" value="Unassembled WGS sequence"/>
</dbReference>
<evidence type="ECO:0000313" key="4">
    <source>
        <dbReference type="EMBL" id="TWI29483.1"/>
    </source>
</evidence>
<comment type="caution">
    <text evidence="4">The sequence shown here is derived from an EMBL/GenBank/DDBJ whole genome shotgun (WGS) entry which is preliminary data.</text>
</comment>
<dbReference type="Gene3D" id="1.10.10.60">
    <property type="entry name" value="Homeodomain-like"/>
    <property type="match status" value="1"/>
</dbReference>
<dbReference type="PANTHER" id="PTHR30055">
    <property type="entry name" value="HTH-TYPE TRANSCRIPTIONAL REGULATOR RUTR"/>
    <property type="match status" value="1"/>
</dbReference>
<dbReference type="InterPro" id="IPR009057">
    <property type="entry name" value="Homeodomain-like_sf"/>
</dbReference>
<feature type="DNA-binding region" description="H-T-H motif" evidence="2">
    <location>
        <begin position="30"/>
        <end position="49"/>
    </location>
</feature>
<name>A0A562NBK6_9HYPH</name>
<evidence type="ECO:0000256" key="2">
    <source>
        <dbReference type="PROSITE-ProRule" id="PRU00335"/>
    </source>
</evidence>
<dbReference type="InterPro" id="IPR039536">
    <property type="entry name" value="TetR_C_Proteobacteria"/>
</dbReference>
<dbReference type="Pfam" id="PF14246">
    <property type="entry name" value="TetR_C_7"/>
    <property type="match status" value="1"/>
</dbReference>
<dbReference type="SUPFAM" id="SSF46689">
    <property type="entry name" value="Homeodomain-like"/>
    <property type="match status" value="1"/>
</dbReference>
<dbReference type="GO" id="GO:0003700">
    <property type="term" value="F:DNA-binding transcription factor activity"/>
    <property type="evidence" value="ECO:0007669"/>
    <property type="project" value="TreeGrafter"/>
</dbReference>
<accession>A0A562NBK6</accession>
<reference evidence="4 5" key="1">
    <citation type="journal article" date="2015" name="Stand. Genomic Sci.">
        <title>Genomic Encyclopedia of Bacterial and Archaeal Type Strains, Phase III: the genomes of soil and plant-associated and newly described type strains.</title>
        <authorList>
            <person name="Whitman W.B."/>
            <person name="Woyke T."/>
            <person name="Klenk H.P."/>
            <person name="Zhou Y."/>
            <person name="Lilburn T.G."/>
            <person name="Beck B.J."/>
            <person name="De Vos P."/>
            <person name="Vandamme P."/>
            <person name="Eisen J.A."/>
            <person name="Garrity G."/>
            <person name="Hugenholtz P."/>
            <person name="Kyrpides N.C."/>
        </authorList>
    </citation>
    <scope>NUCLEOTIDE SEQUENCE [LARGE SCALE GENOMIC DNA]</scope>
    <source>
        <strain evidence="4 5">CGMCC 1.2546</strain>
    </source>
</reference>
<dbReference type="InterPro" id="IPR050109">
    <property type="entry name" value="HTH-type_TetR-like_transc_reg"/>
</dbReference>
<proteinExistence type="predicted"/>
<dbReference type="Gene3D" id="1.10.357.10">
    <property type="entry name" value="Tetracycline Repressor, domain 2"/>
    <property type="match status" value="1"/>
</dbReference>
<evidence type="ECO:0000256" key="1">
    <source>
        <dbReference type="ARBA" id="ARBA00023125"/>
    </source>
</evidence>
<dbReference type="OrthoDB" id="7914379at2"/>
<dbReference type="PANTHER" id="PTHR30055:SF146">
    <property type="entry name" value="HTH-TYPE TRANSCRIPTIONAL DUAL REGULATOR CECR"/>
    <property type="match status" value="1"/>
</dbReference>
<keyword evidence="5" id="KW-1185">Reference proteome</keyword>
<feature type="domain" description="HTH tetR-type" evidence="3">
    <location>
        <begin position="7"/>
        <end position="67"/>
    </location>
</feature>